<keyword evidence="5" id="KW-0223">Dioxygenase</keyword>
<dbReference type="EMBL" id="QFPN01000007">
    <property type="protein sequence ID" value="PZQ13742.1"/>
    <property type="molecule type" value="Genomic_DNA"/>
</dbReference>
<dbReference type="AlphaFoldDB" id="A0A2W5K9C0"/>
<keyword evidence="5" id="KW-0560">Oxidoreductase</keyword>
<keyword evidence="3" id="KW-0046">Antibiotic resistance</keyword>
<dbReference type="InterPro" id="IPR037523">
    <property type="entry name" value="VOC_core"/>
</dbReference>
<reference evidence="5 6" key="1">
    <citation type="submission" date="2017-08" db="EMBL/GenBank/DDBJ databases">
        <title>Infants hospitalized years apart are colonized by the same room-sourced microbial strains.</title>
        <authorList>
            <person name="Brooks B."/>
            <person name="Olm M.R."/>
            <person name="Firek B.A."/>
            <person name="Baker R."/>
            <person name="Thomas B.C."/>
            <person name="Morowitz M.J."/>
            <person name="Banfield J.F."/>
        </authorList>
    </citation>
    <scope>NUCLEOTIDE SEQUENCE [LARGE SCALE GENOMIC DNA]</scope>
    <source>
        <strain evidence="5">S2_005_003_R2_43</strain>
    </source>
</reference>
<gene>
    <name evidence="5" type="ORF">DI565_13620</name>
</gene>
<evidence type="ECO:0000256" key="3">
    <source>
        <dbReference type="ARBA" id="ARBA00023251"/>
    </source>
</evidence>
<dbReference type="InterPro" id="IPR000335">
    <property type="entry name" value="Bleomycin-R"/>
</dbReference>
<evidence type="ECO:0000313" key="6">
    <source>
        <dbReference type="Proteomes" id="UP000249577"/>
    </source>
</evidence>
<dbReference type="SUPFAM" id="SSF54593">
    <property type="entry name" value="Glyoxalase/Bleomycin resistance protein/Dihydroxybiphenyl dioxygenase"/>
    <property type="match status" value="1"/>
</dbReference>
<proteinExistence type="inferred from homology"/>
<evidence type="ECO:0000313" key="5">
    <source>
        <dbReference type="EMBL" id="PZQ13742.1"/>
    </source>
</evidence>
<sequence>MFDVERTMAFYVDFLGFRLDWEHRFEPDLPLYVQVSRAGLTLHLSQHHGDGSPGAVVFAPMTGVEAFHAELTAKRYAFLRPGLERQPWGLEMQVHDPNGNRIRFCERPGEG</sequence>
<comment type="similarity">
    <text evidence="1">Belongs to the bleomycin resistance protein family.</text>
</comment>
<dbReference type="CDD" id="cd08349">
    <property type="entry name" value="BLMA_like"/>
    <property type="match status" value="1"/>
</dbReference>
<evidence type="ECO:0000256" key="1">
    <source>
        <dbReference type="ARBA" id="ARBA00011051"/>
    </source>
</evidence>
<dbReference type="Pfam" id="PF19581">
    <property type="entry name" value="Glyoxalase_7"/>
    <property type="match status" value="1"/>
</dbReference>
<comment type="caution">
    <text evidence="5">The sequence shown here is derived from an EMBL/GenBank/DDBJ whole genome shotgun (WGS) entry which is preliminary data.</text>
</comment>
<name>A0A2W5K9C0_ANCNO</name>
<accession>A0A2W5K9C0</accession>
<protein>
    <recommendedName>
        <fullName evidence="2">Bleomycin resistance protein</fullName>
    </recommendedName>
</protein>
<dbReference type="Proteomes" id="UP000249577">
    <property type="component" value="Unassembled WGS sequence"/>
</dbReference>
<evidence type="ECO:0000259" key="4">
    <source>
        <dbReference type="PROSITE" id="PS51819"/>
    </source>
</evidence>
<organism evidence="5 6">
    <name type="scientific">Ancylobacter novellus</name>
    <name type="common">Thiobacillus novellus</name>
    <dbReference type="NCBI Taxonomy" id="921"/>
    <lineage>
        <taxon>Bacteria</taxon>
        <taxon>Pseudomonadati</taxon>
        <taxon>Pseudomonadota</taxon>
        <taxon>Alphaproteobacteria</taxon>
        <taxon>Hyphomicrobiales</taxon>
        <taxon>Xanthobacteraceae</taxon>
        <taxon>Ancylobacter</taxon>
    </lineage>
</organism>
<dbReference type="GO" id="GO:0046677">
    <property type="term" value="P:response to antibiotic"/>
    <property type="evidence" value="ECO:0007669"/>
    <property type="project" value="UniProtKB-KW"/>
</dbReference>
<dbReference type="InterPro" id="IPR029068">
    <property type="entry name" value="Glyas_Bleomycin-R_OHBP_Dase"/>
</dbReference>
<dbReference type="PROSITE" id="PS51819">
    <property type="entry name" value="VOC"/>
    <property type="match status" value="1"/>
</dbReference>
<dbReference type="Gene3D" id="3.10.180.10">
    <property type="entry name" value="2,3-Dihydroxybiphenyl 1,2-Dioxygenase, domain 1"/>
    <property type="match status" value="1"/>
</dbReference>
<evidence type="ECO:0000256" key="2">
    <source>
        <dbReference type="ARBA" id="ARBA00021572"/>
    </source>
</evidence>
<feature type="domain" description="VOC" evidence="4">
    <location>
        <begin position="1"/>
        <end position="107"/>
    </location>
</feature>
<dbReference type="GO" id="GO:0051213">
    <property type="term" value="F:dioxygenase activity"/>
    <property type="evidence" value="ECO:0007669"/>
    <property type="project" value="UniProtKB-KW"/>
</dbReference>